<name>A0A6M3LC07_9ZZZZ</name>
<gene>
    <name evidence="1" type="ORF">MM415B03518_0001</name>
</gene>
<dbReference type="EMBL" id="MT142947">
    <property type="protein sequence ID" value="QJA90904.1"/>
    <property type="molecule type" value="Genomic_DNA"/>
</dbReference>
<accession>A0A6M3LC07</accession>
<organism evidence="1">
    <name type="scientific">viral metagenome</name>
    <dbReference type="NCBI Taxonomy" id="1070528"/>
    <lineage>
        <taxon>unclassified sequences</taxon>
        <taxon>metagenomes</taxon>
        <taxon>organismal metagenomes</taxon>
    </lineage>
</organism>
<protein>
    <submittedName>
        <fullName evidence="1">Uncharacterized protein</fullName>
    </submittedName>
</protein>
<proteinExistence type="predicted"/>
<evidence type="ECO:0000313" key="1">
    <source>
        <dbReference type="EMBL" id="QJA90904.1"/>
    </source>
</evidence>
<dbReference type="AlphaFoldDB" id="A0A6M3LC07"/>
<sequence>MHNLLTKIFAKRGIKDITELDKDERETFETWNKILSEGEMTVEKIQEFCQSQIDVIENKWKDLDIEQTKKAEWIPIHNVYSTILLAIKSPKAARENLEKQLIELTK</sequence>
<reference evidence="1" key="1">
    <citation type="submission" date="2020-03" db="EMBL/GenBank/DDBJ databases">
        <title>The deep terrestrial virosphere.</title>
        <authorList>
            <person name="Holmfeldt K."/>
            <person name="Nilsson E."/>
            <person name="Simone D."/>
            <person name="Lopez-Fernandez M."/>
            <person name="Wu X."/>
            <person name="de Brujin I."/>
            <person name="Lundin D."/>
            <person name="Andersson A."/>
            <person name="Bertilsson S."/>
            <person name="Dopson M."/>
        </authorList>
    </citation>
    <scope>NUCLEOTIDE SEQUENCE</scope>
    <source>
        <strain evidence="1">MM415B03518</strain>
    </source>
</reference>